<gene>
    <name evidence="8" type="ORF">HHK36_006366</name>
</gene>
<dbReference type="OMA" id="IEVNAFW"/>
<dbReference type="InterPro" id="IPR038588">
    <property type="entry name" value="XS_domain_sf"/>
</dbReference>
<protein>
    <submittedName>
        <fullName evidence="8">Uncharacterized protein</fullName>
    </submittedName>
</protein>
<dbReference type="GO" id="GO:0080188">
    <property type="term" value="P:gene silencing by siRNA-directed DNA methylation"/>
    <property type="evidence" value="ECO:0007669"/>
    <property type="project" value="InterPro"/>
</dbReference>
<dbReference type="OrthoDB" id="1892195at2759"/>
<dbReference type="InterPro" id="IPR005381">
    <property type="entry name" value="Znf-XS_domain"/>
</dbReference>
<evidence type="ECO:0000259" key="5">
    <source>
        <dbReference type="Pfam" id="PF03468"/>
    </source>
</evidence>
<dbReference type="AlphaFoldDB" id="A0A835DP49"/>
<evidence type="ECO:0000256" key="4">
    <source>
        <dbReference type="SAM" id="MobiDB-lite"/>
    </source>
</evidence>
<accession>A0A835DP49</accession>
<organism evidence="8 9">
    <name type="scientific">Tetracentron sinense</name>
    <name type="common">Spur-leaf</name>
    <dbReference type="NCBI Taxonomy" id="13715"/>
    <lineage>
        <taxon>Eukaryota</taxon>
        <taxon>Viridiplantae</taxon>
        <taxon>Streptophyta</taxon>
        <taxon>Embryophyta</taxon>
        <taxon>Tracheophyta</taxon>
        <taxon>Spermatophyta</taxon>
        <taxon>Magnoliopsida</taxon>
        <taxon>Trochodendrales</taxon>
        <taxon>Trochodendraceae</taxon>
        <taxon>Tetracentron</taxon>
    </lineage>
</organism>
<keyword evidence="9" id="KW-1185">Reference proteome</keyword>
<feature type="region of interest" description="Disordered" evidence="4">
    <location>
        <begin position="1"/>
        <end position="22"/>
    </location>
</feature>
<feature type="domain" description="Factor of DNA methylation 1-5/IDN2" evidence="6">
    <location>
        <begin position="501"/>
        <end position="630"/>
    </location>
</feature>
<dbReference type="Pfam" id="PF03469">
    <property type="entry name" value="XH"/>
    <property type="match status" value="1"/>
</dbReference>
<dbReference type="Pfam" id="PF03470">
    <property type="entry name" value="zf-XS"/>
    <property type="match status" value="1"/>
</dbReference>
<feature type="coiled-coil region" evidence="3">
    <location>
        <begin position="338"/>
        <end position="483"/>
    </location>
</feature>
<dbReference type="InterPro" id="IPR045177">
    <property type="entry name" value="FDM1-5/IDN2"/>
</dbReference>
<evidence type="ECO:0000256" key="2">
    <source>
        <dbReference type="ARBA" id="ARBA00023158"/>
    </source>
</evidence>
<proteinExistence type="predicted"/>
<keyword evidence="2" id="KW-0943">RNA-mediated gene silencing</keyword>
<dbReference type="EMBL" id="JABCRI010000004">
    <property type="protein sequence ID" value="KAF8407239.1"/>
    <property type="molecule type" value="Genomic_DNA"/>
</dbReference>
<evidence type="ECO:0000259" key="6">
    <source>
        <dbReference type="Pfam" id="PF03469"/>
    </source>
</evidence>
<evidence type="ECO:0000313" key="8">
    <source>
        <dbReference type="EMBL" id="KAF8407239.1"/>
    </source>
</evidence>
<evidence type="ECO:0000256" key="3">
    <source>
        <dbReference type="SAM" id="Coils"/>
    </source>
</evidence>
<dbReference type="Proteomes" id="UP000655225">
    <property type="component" value="Unassembled WGS sequence"/>
</dbReference>
<dbReference type="PANTHER" id="PTHR21596">
    <property type="entry name" value="RIBONUCLEASE P SUBUNIT P38"/>
    <property type="match status" value="1"/>
</dbReference>
<evidence type="ECO:0000259" key="7">
    <source>
        <dbReference type="Pfam" id="PF03470"/>
    </source>
</evidence>
<feature type="compositionally biased region" description="Acidic residues" evidence="4">
    <location>
        <begin position="1"/>
        <end position="16"/>
    </location>
</feature>
<reference evidence="8 9" key="1">
    <citation type="submission" date="2020-04" db="EMBL/GenBank/DDBJ databases">
        <title>Plant Genome Project.</title>
        <authorList>
            <person name="Zhang R.-G."/>
        </authorList>
    </citation>
    <scope>NUCLEOTIDE SEQUENCE [LARGE SCALE GENOMIC DNA]</scope>
    <source>
        <strain evidence="8">YNK0</strain>
        <tissue evidence="8">Leaf</tissue>
    </source>
</reference>
<feature type="domain" description="XS" evidence="5">
    <location>
        <begin position="116"/>
        <end position="224"/>
    </location>
</feature>
<evidence type="ECO:0000313" key="9">
    <source>
        <dbReference type="Proteomes" id="UP000655225"/>
    </source>
</evidence>
<dbReference type="PANTHER" id="PTHR21596:SF3">
    <property type="entry name" value="FACTOR OF DNA METHYLATION 1-RELATED"/>
    <property type="match status" value="1"/>
</dbReference>
<evidence type="ECO:0000256" key="1">
    <source>
        <dbReference type="ARBA" id="ARBA00023054"/>
    </source>
</evidence>
<sequence>MDYSSQEESDISESEINDYKDKPYEQLKAGQYKVKNSSSTFRCPFCAGKKKQEYLYKDLLQHASGVGKGSSNRSAKQKANHLALAKYLETDLANESGPTEHRVEPEPVTNPPEDGDLFVWPWTGIIVNILTVQEDVKEIGGSAVWLKELSKYRPLEVHVLCNSQDCSQYAIVEFSKDWTGFKNAMEFEKAFEADHRGKKDWNAQRMHPGKNMYGWFARADDYNSEGPIGAYLCEKGALKTISNIVQEATQETNKIVTTLTNTIDVTNENLEEWQYKYNEKSMSLSRMIEVKDKLHQAYNEEMRKMQCFARDHILRILDENEKLSCDLESKRKELDWRCKELNKSEALNEQERRELDEEQKKNAVKNNSLYLASLEQKKADENVLRLVEEQKREKEDALNKILALEKQLDAKQKLELEIAELKGNLKVMKYMAGGDDMVVQKMEEMNKELEEKIGEMGDLESLNQTLITKERQSNDELQEARKELIAGMTEILSVRTNIGIKRMGELDKKPFENVCKQRFSIGEAPLKSAEQCSLWQEYLTKPEWHPFKIVPEGEGNLQEIIDEEDEKLKNLRSELGDEVYNAVTIALMEINEYNPSGRYVVPELWNFKEERKATLKEVIGYIMSNLSILKAQKKKKQRAPFVCM</sequence>
<keyword evidence="1 3" id="KW-0175">Coiled coil</keyword>
<feature type="domain" description="Zinc finger-XS" evidence="7">
    <location>
        <begin position="43"/>
        <end position="85"/>
    </location>
</feature>
<dbReference type="InterPro" id="IPR005379">
    <property type="entry name" value="FDM1-5/IDN2_XH"/>
</dbReference>
<dbReference type="InterPro" id="IPR005380">
    <property type="entry name" value="XS_domain"/>
</dbReference>
<dbReference type="Pfam" id="PF03468">
    <property type="entry name" value="XS"/>
    <property type="match status" value="1"/>
</dbReference>
<dbReference type="Gene3D" id="3.30.70.2890">
    <property type="entry name" value="XS domain"/>
    <property type="match status" value="1"/>
</dbReference>
<name>A0A835DP49_TETSI</name>
<comment type="caution">
    <text evidence="8">The sequence shown here is derived from an EMBL/GenBank/DDBJ whole genome shotgun (WGS) entry which is preliminary data.</text>
</comment>